<dbReference type="InterPro" id="IPR001697">
    <property type="entry name" value="Pyr_Knase"/>
</dbReference>
<evidence type="ECO:0000256" key="5">
    <source>
        <dbReference type="ARBA" id="ARBA00012142"/>
    </source>
</evidence>
<keyword evidence="14 20" id="KW-0670">Pyruvate</keyword>
<keyword evidence="6 16" id="KW-0808">Transferase</keyword>
<dbReference type="InterPro" id="IPR040442">
    <property type="entry name" value="Pyrv_kinase-like_dom_sf"/>
</dbReference>
<dbReference type="PANTHER" id="PTHR11817">
    <property type="entry name" value="PYRUVATE KINASE"/>
    <property type="match status" value="1"/>
</dbReference>
<comment type="cofactor">
    <cofactor evidence="1">
        <name>Mg(2+)</name>
        <dbReference type="ChEBI" id="CHEBI:18420"/>
    </cofactor>
</comment>
<evidence type="ECO:0000256" key="2">
    <source>
        <dbReference type="ARBA" id="ARBA00004997"/>
    </source>
</evidence>
<keyword evidence="12" id="KW-0630">Potassium</keyword>
<evidence type="ECO:0000256" key="11">
    <source>
        <dbReference type="ARBA" id="ARBA00022842"/>
    </source>
</evidence>
<evidence type="ECO:0000256" key="6">
    <source>
        <dbReference type="ARBA" id="ARBA00022679"/>
    </source>
</evidence>
<dbReference type="NCBIfam" id="NF004491">
    <property type="entry name" value="PRK05826.1"/>
    <property type="match status" value="1"/>
</dbReference>
<dbReference type="AlphaFoldDB" id="A0A2I8VGU3"/>
<feature type="domain" description="Pyruvate kinase C-terminal" evidence="19">
    <location>
        <begin position="352"/>
        <end position="467"/>
    </location>
</feature>
<dbReference type="GO" id="GO:0030955">
    <property type="term" value="F:potassium ion binding"/>
    <property type="evidence" value="ECO:0007669"/>
    <property type="project" value="UniProtKB-UniRule"/>
</dbReference>
<keyword evidence="11 16" id="KW-0460">Magnesium</keyword>
<evidence type="ECO:0000256" key="16">
    <source>
        <dbReference type="RuleBase" id="RU000504"/>
    </source>
</evidence>
<evidence type="ECO:0000256" key="10">
    <source>
        <dbReference type="ARBA" id="ARBA00022840"/>
    </source>
</evidence>
<dbReference type="RefSeq" id="WP_103424841.1">
    <property type="nucleotide sequence ID" value="NZ_CP026309.1"/>
</dbReference>
<dbReference type="GeneID" id="35591492"/>
<evidence type="ECO:0000256" key="15">
    <source>
        <dbReference type="NCBIfam" id="TIGR01064"/>
    </source>
</evidence>
<dbReference type="EC" id="2.7.1.40" evidence="5 15"/>
<dbReference type="InterPro" id="IPR036918">
    <property type="entry name" value="Pyrv_Knase_C_sf"/>
</dbReference>
<dbReference type="SUPFAM" id="SSF50800">
    <property type="entry name" value="PK beta-barrel domain-like"/>
    <property type="match status" value="1"/>
</dbReference>
<feature type="domain" description="PEP-utilising enzyme mobile" evidence="18">
    <location>
        <begin position="519"/>
        <end position="570"/>
    </location>
</feature>
<keyword evidence="21" id="KW-1185">Reference proteome</keyword>
<evidence type="ECO:0000256" key="3">
    <source>
        <dbReference type="ARBA" id="ARBA00006237"/>
    </source>
</evidence>
<dbReference type="Proteomes" id="UP000236584">
    <property type="component" value="Chromosome"/>
</dbReference>
<dbReference type="GO" id="GO:0004743">
    <property type="term" value="F:pyruvate kinase activity"/>
    <property type="evidence" value="ECO:0007669"/>
    <property type="project" value="UniProtKB-UniRule"/>
</dbReference>
<comment type="similarity">
    <text evidence="4 16">Belongs to the pyruvate kinase family.</text>
</comment>
<evidence type="ECO:0000256" key="1">
    <source>
        <dbReference type="ARBA" id="ARBA00001946"/>
    </source>
</evidence>
<accession>A0A2I8VGU3</accession>
<dbReference type="EMBL" id="CP026309">
    <property type="protein sequence ID" value="AUV81153.1"/>
    <property type="molecule type" value="Genomic_DNA"/>
</dbReference>
<dbReference type="PRINTS" id="PR01050">
    <property type="entry name" value="PYRUVTKNASE"/>
</dbReference>
<name>A0A2I8VGU3_9EURY</name>
<evidence type="ECO:0000256" key="4">
    <source>
        <dbReference type="ARBA" id="ARBA00008663"/>
    </source>
</evidence>
<dbReference type="InterPro" id="IPR015813">
    <property type="entry name" value="Pyrv/PenolPyrv_kinase-like_dom"/>
</dbReference>
<dbReference type="Gene3D" id="3.40.1380.20">
    <property type="entry name" value="Pyruvate kinase, C-terminal domain"/>
    <property type="match status" value="1"/>
</dbReference>
<dbReference type="SUPFAM" id="SSF52009">
    <property type="entry name" value="Phosphohistidine domain"/>
    <property type="match status" value="1"/>
</dbReference>
<evidence type="ECO:0000256" key="8">
    <source>
        <dbReference type="ARBA" id="ARBA00022741"/>
    </source>
</evidence>
<dbReference type="KEGG" id="srub:C2R22_05340"/>
<evidence type="ECO:0000259" key="19">
    <source>
        <dbReference type="Pfam" id="PF02887"/>
    </source>
</evidence>
<dbReference type="SUPFAM" id="SSF52935">
    <property type="entry name" value="PK C-terminal domain-like"/>
    <property type="match status" value="1"/>
</dbReference>
<comment type="similarity">
    <text evidence="3">In the C-terminal section; belongs to the PEP-utilizing enzyme family.</text>
</comment>
<evidence type="ECO:0000256" key="9">
    <source>
        <dbReference type="ARBA" id="ARBA00022777"/>
    </source>
</evidence>
<evidence type="ECO:0000313" key="21">
    <source>
        <dbReference type="Proteomes" id="UP000236584"/>
    </source>
</evidence>
<dbReference type="InterPro" id="IPR011037">
    <property type="entry name" value="Pyrv_Knase-like_insert_dom_sf"/>
</dbReference>
<dbReference type="Gene3D" id="3.50.30.10">
    <property type="entry name" value="Phosphohistidine domain"/>
    <property type="match status" value="1"/>
</dbReference>
<dbReference type="GO" id="GO:0000287">
    <property type="term" value="F:magnesium ion binding"/>
    <property type="evidence" value="ECO:0007669"/>
    <property type="project" value="UniProtKB-UniRule"/>
</dbReference>
<dbReference type="InterPro" id="IPR015795">
    <property type="entry name" value="Pyrv_Knase_C"/>
</dbReference>
<keyword evidence="7" id="KW-0479">Metal-binding</keyword>
<dbReference type="InterPro" id="IPR015806">
    <property type="entry name" value="Pyrv_Knase_insert_dom_sf"/>
</dbReference>
<dbReference type="InterPro" id="IPR036637">
    <property type="entry name" value="Phosphohistidine_dom_sf"/>
</dbReference>
<dbReference type="SUPFAM" id="SSF51621">
    <property type="entry name" value="Phosphoenolpyruvate/pyruvate domain"/>
    <property type="match status" value="1"/>
</dbReference>
<dbReference type="Pfam" id="PF00391">
    <property type="entry name" value="PEP-utilizers"/>
    <property type="match status" value="1"/>
</dbReference>
<organism evidence="20 21">
    <name type="scientific">Salinigranum rubrum</name>
    <dbReference type="NCBI Taxonomy" id="755307"/>
    <lineage>
        <taxon>Archaea</taxon>
        <taxon>Methanobacteriati</taxon>
        <taxon>Methanobacteriota</taxon>
        <taxon>Stenosarchaea group</taxon>
        <taxon>Halobacteria</taxon>
        <taxon>Halobacteriales</taxon>
        <taxon>Haloferacaceae</taxon>
        <taxon>Salinigranum</taxon>
    </lineage>
</organism>
<keyword evidence="13 16" id="KW-0324">Glycolysis</keyword>
<dbReference type="UniPathway" id="UPA00109">
    <property type="reaction ID" value="UER00188"/>
</dbReference>
<dbReference type="Pfam" id="PF00224">
    <property type="entry name" value="PK"/>
    <property type="match status" value="1"/>
</dbReference>
<dbReference type="NCBIfam" id="TIGR01064">
    <property type="entry name" value="pyruv_kin"/>
    <property type="match status" value="1"/>
</dbReference>
<dbReference type="Gene3D" id="3.20.20.60">
    <property type="entry name" value="Phosphoenolpyruvate-binding domains"/>
    <property type="match status" value="1"/>
</dbReference>
<comment type="catalytic activity">
    <reaction evidence="16">
        <text>pyruvate + ATP = phosphoenolpyruvate + ADP + H(+)</text>
        <dbReference type="Rhea" id="RHEA:18157"/>
        <dbReference type="ChEBI" id="CHEBI:15361"/>
        <dbReference type="ChEBI" id="CHEBI:15378"/>
        <dbReference type="ChEBI" id="CHEBI:30616"/>
        <dbReference type="ChEBI" id="CHEBI:58702"/>
        <dbReference type="ChEBI" id="CHEBI:456216"/>
        <dbReference type="EC" id="2.7.1.40"/>
    </reaction>
</comment>
<dbReference type="Gene3D" id="2.40.33.10">
    <property type="entry name" value="PK beta-barrel domain-like"/>
    <property type="match status" value="1"/>
</dbReference>
<dbReference type="GO" id="GO:0005524">
    <property type="term" value="F:ATP binding"/>
    <property type="evidence" value="ECO:0007669"/>
    <property type="project" value="UniProtKB-KW"/>
</dbReference>
<keyword evidence="8" id="KW-0547">Nucleotide-binding</keyword>
<dbReference type="GO" id="GO:0016301">
    <property type="term" value="F:kinase activity"/>
    <property type="evidence" value="ECO:0007669"/>
    <property type="project" value="UniProtKB-KW"/>
</dbReference>
<keyword evidence="10" id="KW-0067">ATP-binding</keyword>
<proteinExistence type="inferred from homology"/>
<gene>
    <name evidence="20" type="primary">pyk</name>
    <name evidence="20" type="ORF">C2R22_05340</name>
</gene>
<sequence length="593" mass="62877">MRNAKIVCTLGPASDDKETIGALAGAGMSVARLNASHGSVEHRSEMIDRIRTVDRGTDSPLAAMLDLKGPEVRTAPLDHPIVLETGSEVRFVRGEEATPEEIGLSYSIAAVGEGDTVLLDDGRIEATVRRVEGDAVVARIDSGGELGGRKGVNVPGVSLDIDLITESDDRNLELAAEKEVDFVAASFIRTAGDIYAISDRLEEYGGDIPVIAKIERAGAVENLDEIIDAAYGVMVARGDLGVECPLEDVPMVQKRVIRKCQAAGVPVITATEMLDSMVHARRPTRAEASDVANAVLDGTDAVMLSGETAVGDHPVRVVETMARIVREVESTEEYAESQEQRVPTASRDSRTEALARSARYLARDVGASAIVAASESGYTARKTAKFRPGVPIVATTPNDRVRRQLVLSWGIDARYSDYRTSAAEVMDDAVSAALDAGVAESGDTIVILSGMMSELEETNTTNMLKVHVVAESIANGRKIVGGRVAGPLYRTTDGDLSDVPEGAVLYLGADFDGEFDGDAAKLAAIIDARPGLTGYPAMVARELDIPMISGAPVLDTVEGGTTVTLHAERGIVYEGDIRAIEERDRHAIANGES</sequence>
<comment type="pathway">
    <text evidence="2 16">Carbohydrate degradation; glycolysis; pyruvate from D-glyceraldehyde 3-phosphate: step 5/5.</text>
</comment>
<evidence type="ECO:0000256" key="7">
    <source>
        <dbReference type="ARBA" id="ARBA00022723"/>
    </source>
</evidence>
<evidence type="ECO:0000256" key="13">
    <source>
        <dbReference type="ARBA" id="ARBA00023152"/>
    </source>
</evidence>
<evidence type="ECO:0000313" key="20">
    <source>
        <dbReference type="EMBL" id="AUV81153.1"/>
    </source>
</evidence>
<reference evidence="20 21" key="1">
    <citation type="submission" date="2018-01" db="EMBL/GenBank/DDBJ databases">
        <title>Complete genome sequence of Salinigranum rubrum GX10T, an extremely halophilic archaeon isolated from a marine solar saltern.</title>
        <authorList>
            <person name="Han S."/>
        </authorList>
    </citation>
    <scope>NUCLEOTIDE SEQUENCE [LARGE SCALE GENOMIC DNA]</scope>
    <source>
        <strain evidence="20 21">GX10</strain>
    </source>
</reference>
<evidence type="ECO:0000259" key="17">
    <source>
        <dbReference type="Pfam" id="PF00224"/>
    </source>
</evidence>
<dbReference type="Pfam" id="PF02887">
    <property type="entry name" value="PK_C"/>
    <property type="match status" value="1"/>
</dbReference>
<keyword evidence="9 16" id="KW-0418">Kinase</keyword>
<dbReference type="InterPro" id="IPR008279">
    <property type="entry name" value="PEP-util_enz_mobile_dom"/>
</dbReference>
<evidence type="ECO:0000256" key="14">
    <source>
        <dbReference type="ARBA" id="ARBA00023317"/>
    </source>
</evidence>
<evidence type="ECO:0000256" key="12">
    <source>
        <dbReference type="ARBA" id="ARBA00022958"/>
    </source>
</evidence>
<dbReference type="InterPro" id="IPR015793">
    <property type="entry name" value="Pyrv_Knase_brl"/>
</dbReference>
<dbReference type="OrthoDB" id="56298at2157"/>
<dbReference type="NCBIfam" id="NF004978">
    <property type="entry name" value="PRK06354.1"/>
    <property type="match status" value="1"/>
</dbReference>
<protein>
    <recommendedName>
        <fullName evidence="5 15">Pyruvate kinase</fullName>
        <ecNumber evidence="5 15">2.7.1.40</ecNumber>
    </recommendedName>
</protein>
<evidence type="ECO:0000259" key="18">
    <source>
        <dbReference type="Pfam" id="PF00391"/>
    </source>
</evidence>
<feature type="domain" description="Pyruvate kinase barrel" evidence="17">
    <location>
        <begin position="1"/>
        <end position="318"/>
    </location>
</feature>